<protein>
    <recommendedName>
        <fullName evidence="4">Amidase domain-containing protein</fullName>
    </recommendedName>
</protein>
<organism evidence="5 6">
    <name type="scientific">Brassicogethes aeneus</name>
    <name type="common">Rape pollen beetle</name>
    <name type="synonym">Meligethes aeneus</name>
    <dbReference type="NCBI Taxonomy" id="1431903"/>
    <lineage>
        <taxon>Eukaryota</taxon>
        <taxon>Metazoa</taxon>
        <taxon>Ecdysozoa</taxon>
        <taxon>Arthropoda</taxon>
        <taxon>Hexapoda</taxon>
        <taxon>Insecta</taxon>
        <taxon>Pterygota</taxon>
        <taxon>Neoptera</taxon>
        <taxon>Endopterygota</taxon>
        <taxon>Coleoptera</taxon>
        <taxon>Polyphaga</taxon>
        <taxon>Cucujiformia</taxon>
        <taxon>Nitidulidae</taxon>
        <taxon>Meligethinae</taxon>
        <taxon>Brassicogethes</taxon>
    </lineage>
</organism>
<reference evidence="5" key="1">
    <citation type="submission" date="2021-12" db="EMBL/GenBank/DDBJ databases">
        <authorList>
            <person name="King R."/>
        </authorList>
    </citation>
    <scope>NUCLEOTIDE SEQUENCE</scope>
</reference>
<dbReference type="InterPro" id="IPR052739">
    <property type="entry name" value="FAAH2"/>
</dbReference>
<dbReference type="Gene3D" id="3.90.1300.10">
    <property type="entry name" value="Amidase signature (AS) domain"/>
    <property type="match status" value="1"/>
</dbReference>
<dbReference type="GO" id="GO:0012505">
    <property type="term" value="C:endomembrane system"/>
    <property type="evidence" value="ECO:0007669"/>
    <property type="project" value="TreeGrafter"/>
</dbReference>
<proteinExistence type="inferred from homology"/>
<dbReference type="OrthoDB" id="6428749at2759"/>
<feature type="active site" description="Acyl-ester intermediate" evidence="2">
    <location>
        <position position="247"/>
    </location>
</feature>
<gene>
    <name evidence="5" type="ORF">MELIAE_LOCUS12235</name>
</gene>
<feature type="transmembrane region" description="Helical" evidence="3">
    <location>
        <begin position="21"/>
        <end position="40"/>
    </location>
</feature>
<dbReference type="Proteomes" id="UP001154078">
    <property type="component" value="Chromosome 9"/>
</dbReference>
<dbReference type="PROSITE" id="PS00571">
    <property type="entry name" value="AMIDASES"/>
    <property type="match status" value="1"/>
</dbReference>
<dbReference type="SUPFAM" id="SSF75304">
    <property type="entry name" value="Amidase signature (AS) enzymes"/>
    <property type="match status" value="1"/>
</dbReference>
<keyword evidence="3" id="KW-1133">Transmembrane helix</keyword>
<feature type="active site" description="Charge relay system" evidence="2">
    <location>
        <position position="223"/>
    </location>
</feature>
<feature type="domain" description="Amidase" evidence="4">
    <location>
        <begin position="87"/>
        <end position="520"/>
    </location>
</feature>
<sequence length="541" mass="60168">MSENQNQRRVKTEQSRKEGRFCRIIMAFFYAFLNCVRYYIDLLIDAAFGYYYDPTRQCIPKVKNKIILDSATTLATKIRKGELKSEEVVEAFIDRIKEVNGIINAVVDDRFEEALQEARKIDKDIETGNIIDADFQAKPFLGVPFTAKESTSVKGMSNTMGLKIRQGKKAKYDADIVENVKKSGAICIGVTNIPQMNYWQETGNPLFGITKNPYNTTRNVGGSSGGEASNLAACGTAISIGSDIGGSIRIPSFMCGVFGHKPTTGLISTKGLSFRDGKETQTMVTAGVMSRHAEDLAPLLKVLLGTNAAKLKLDTPVDLSSLRVLFVVDPQDPFVSPFRQEIKDSIWKIVSFMRDECNEPPTAVNFKQFRYTTKLWRFWMGREETDFKSDLTDQNGKIAVIPAILKHFLFMSSDYSTGTVYNLISDLFPKVDETWAKEETEDLKKALTDKLGDKGVLIFPSAPFTASYHHTALLRPYNFNLFSIFNVLKFPVTQVPLGLDSQGLPLGVQVVSAPHNDHLTIAVAKALEKQFGGYVPPFSAS</sequence>
<keyword evidence="3" id="KW-0472">Membrane</keyword>
<keyword evidence="3" id="KW-0812">Transmembrane</keyword>
<keyword evidence="6" id="KW-1185">Reference proteome</keyword>
<feature type="active site" description="Charge relay system" evidence="2">
    <location>
        <position position="148"/>
    </location>
</feature>
<evidence type="ECO:0000313" key="6">
    <source>
        <dbReference type="Proteomes" id="UP001154078"/>
    </source>
</evidence>
<name>A0A9P0BH85_BRAAE</name>
<dbReference type="InterPro" id="IPR020556">
    <property type="entry name" value="Amidase_CS"/>
</dbReference>
<dbReference type="EMBL" id="OV121140">
    <property type="protein sequence ID" value="CAH0563398.1"/>
    <property type="molecule type" value="Genomic_DNA"/>
</dbReference>
<dbReference type="InterPro" id="IPR036928">
    <property type="entry name" value="AS_sf"/>
</dbReference>
<evidence type="ECO:0000256" key="2">
    <source>
        <dbReference type="PIRSR" id="PIRSR001221-1"/>
    </source>
</evidence>
<evidence type="ECO:0000259" key="4">
    <source>
        <dbReference type="Pfam" id="PF01425"/>
    </source>
</evidence>
<evidence type="ECO:0000313" key="5">
    <source>
        <dbReference type="EMBL" id="CAH0563398.1"/>
    </source>
</evidence>
<dbReference type="PANTHER" id="PTHR43372">
    <property type="entry name" value="FATTY-ACID AMIDE HYDROLASE"/>
    <property type="match status" value="1"/>
</dbReference>
<dbReference type="InterPro" id="IPR023631">
    <property type="entry name" value="Amidase_dom"/>
</dbReference>
<dbReference type="Pfam" id="PF01425">
    <property type="entry name" value="Amidase"/>
    <property type="match status" value="1"/>
</dbReference>
<dbReference type="PANTHER" id="PTHR43372:SF1">
    <property type="entry name" value="LD38433P"/>
    <property type="match status" value="1"/>
</dbReference>
<comment type="similarity">
    <text evidence="1">Belongs to the amidase family.</text>
</comment>
<dbReference type="AlphaFoldDB" id="A0A9P0BH85"/>
<dbReference type="PIRSF" id="PIRSF001221">
    <property type="entry name" value="Amidase_fungi"/>
    <property type="match status" value="1"/>
</dbReference>
<evidence type="ECO:0000256" key="1">
    <source>
        <dbReference type="ARBA" id="ARBA00009199"/>
    </source>
</evidence>
<evidence type="ECO:0000256" key="3">
    <source>
        <dbReference type="SAM" id="Phobius"/>
    </source>
</evidence>
<accession>A0A9P0BH85</accession>